<dbReference type="PANTHER" id="PTHR21377">
    <property type="entry name" value="PROTEIN FAM210B, MITOCHONDRIAL"/>
    <property type="match status" value="1"/>
</dbReference>
<evidence type="ECO:0000313" key="2">
    <source>
        <dbReference type="EMBL" id="KAH7424691.1"/>
    </source>
</evidence>
<dbReference type="GO" id="GO:0009507">
    <property type="term" value="C:chloroplast"/>
    <property type="evidence" value="ECO:0007669"/>
    <property type="project" value="TreeGrafter"/>
</dbReference>
<accession>A0A8T2TMJ7</accession>
<dbReference type="EMBL" id="CM035416">
    <property type="protein sequence ID" value="KAH7424691.1"/>
    <property type="molecule type" value="Genomic_DNA"/>
</dbReference>
<comment type="caution">
    <text evidence="2">The sequence shown here is derived from an EMBL/GenBank/DDBJ whole genome shotgun (WGS) entry which is preliminary data.</text>
</comment>
<feature type="domain" description="DUF1279" evidence="1">
    <location>
        <begin position="144"/>
        <end position="226"/>
    </location>
</feature>
<dbReference type="Proteomes" id="UP000825935">
    <property type="component" value="Chromosome 11"/>
</dbReference>
<protein>
    <recommendedName>
        <fullName evidence="1">DUF1279 domain-containing protein</fullName>
    </recommendedName>
</protein>
<reference evidence="2" key="1">
    <citation type="submission" date="2021-08" db="EMBL/GenBank/DDBJ databases">
        <title>WGS assembly of Ceratopteris richardii.</title>
        <authorList>
            <person name="Marchant D.B."/>
            <person name="Chen G."/>
            <person name="Jenkins J."/>
            <person name="Shu S."/>
            <person name="Leebens-Mack J."/>
            <person name="Grimwood J."/>
            <person name="Schmutz J."/>
            <person name="Soltis P."/>
            <person name="Soltis D."/>
            <person name="Chen Z.-H."/>
        </authorList>
    </citation>
    <scope>NUCLEOTIDE SEQUENCE</scope>
    <source>
        <strain evidence="2">Whitten #5841</strain>
        <tissue evidence="2">Leaf</tissue>
    </source>
</reference>
<dbReference type="Pfam" id="PF06916">
    <property type="entry name" value="FAM210A-B_dom"/>
    <property type="match status" value="1"/>
</dbReference>
<keyword evidence="3" id="KW-1185">Reference proteome</keyword>
<dbReference type="InterPro" id="IPR009688">
    <property type="entry name" value="FAM210A/B-like_dom"/>
</dbReference>
<proteinExistence type="predicted"/>
<evidence type="ECO:0000259" key="1">
    <source>
        <dbReference type="Pfam" id="PF06916"/>
    </source>
</evidence>
<dbReference type="AlphaFoldDB" id="A0A8T2TMJ7"/>
<name>A0A8T2TMJ7_CERRI</name>
<sequence>MTLDVLSPGISLIKDCSSVIRVYSHATHTSFDCDLETRGWEMATSVYAVGTSSSASASMRSTSFCSSSSRAWCGSNSLSFSVLGFSGRHYAPRITCSATQEKEAKQEESPDEVTRKFGLEAGLWKIFTSKNETSDDGKENRGAQAKELLARYGGAYLATSISLSAVSFGLCYVLINSGVDVAGLLQKIGIQTNETGEKVGTFALAYAAHKAASPIRFPPTVALTPLVASWFGKKVNEDEGKEEP</sequence>
<organism evidence="2 3">
    <name type="scientific">Ceratopteris richardii</name>
    <name type="common">Triangle waterfern</name>
    <dbReference type="NCBI Taxonomy" id="49495"/>
    <lineage>
        <taxon>Eukaryota</taxon>
        <taxon>Viridiplantae</taxon>
        <taxon>Streptophyta</taxon>
        <taxon>Embryophyta</taxon>
        <taxon>Tracheophyta</taxon>
        <taxon>Polypodiopsida</taxon>
        <taxon>Polypodiidae</taxon>
        <taxon>Polypodiales</taxon>
        <taxon>Pteridineae</taxon>
        <taxon>Pteridaceae</taxon>
        <taxon>Parkerioideae</taxon>
        <taxon>Ceratopteris</taxon>
    </lineage>
</organism>
<dbReference type="InterPro" id="IPR045866">
    <property type="entry name" value="FAM210A/B-like"/>
</dbReference>
<dbReference type="PANTHER" id="PTHR21377:SF20">
    <property type="entry name" value="OS04G0416000 PROTEIN"/>
    <property type="match status" value="1"/>
</dbReference>
<gene>
    <name evidence="2" type="ORF">KP509_11G019700</name>
</gene>
<evidence type="ECO:0000313" key="3">
    <source>
        <dbReference type="Proteomes" id="UP000825935"/>
    </source>
</evidence>
<dbReference type="OrthoDB" id="426386at2759"/>